<keyword evidence="10" id="KW-0969">Cilium</keyword>
<evidence type="ECO:0000256" key="5">
    <source>
        <dbReference type="RuleBase" id="RU362116"/>
    </source>
</evidence>
<dbReference type="InterPro" id="IPR011491">
    <property type="entry name" value="FlgE_D2"/>
</dbReference>
<evidence type="ECO:0000256" key="3">
    <source>
        <dbReference type="ARBA" id="ARBA00019015"/>
    </source>
</evidence>
<feature type="domain" description="Flagellar basal body rod protein N-terminal" evidence="6">
    <location>
        <begin position="5"/>
        <end position="35"/>
    </location>
</feature>
<comment type="caution">
    <text evidence="10">The sequence shown here is derived from an EMBL/GenBank/DDBJ whole genome shotgun (WGS) entry which is preliminary data.</text>
</comment>
<evidence type="ECO:0000259" key="8">
    <source>
        <dbReference type="Pfam" id="PF07559"/>
    </source>
</evidence>
<dbReference type="EMBL" id="JBHSRD010000006">
    <property type="protein sequence ID" value="MFC6008587.1"/>
    <property type="molecule type" value="Genomic_DNA"/>
</dbReference>
<dbReference type="Pfam" id="PF07559">
    <property type="entry name" value="FlgE_D2"/>
    <property type="match status" value="1"/>
</dbReference>
<gene>
    <name evidence="10" type="ORF">ACFQDO_15730</name>
</gene>
<comment type="similarity">
    <text evidence="2 5">Belongs to the flagella basal body rod proteins family.</text>
</comment>
<organism evidence="10 11">
    <name type="scientific">Angustibacter luteus</name>
    <dbReference type="NCBI Taxonomy" id="658456"/>
    <lineage>
        <taxon>Bacteria</taxon>
        <taxon>Bacillati</taxon>
        <taxon>Actinomycetota</taxon>
        <taxon>Actinomycetes</taxon>
        <taxon>Kineosporiales</taxon>
        <taxon>Kineosporiaceae</taxon>
    </lineage>
</organism>
<dbReference type="PANTHER" id="PTHR30435">
    <property type="entry name" value="FLAGELLAR PROTEIN"/>
    <property type="match status" value="1"/>
</dbReference>
<dbReference type="PANTHER" id="PTHR30435:SF1">
    <property type="entry name" value="FLAGELLAR HOOK PROTEIN FLGE"/>
    <property type="match status" value="1"/>
</dbReference>
<comment type="subcellular location">
    <subcellularLocation>
        <location evidence="1 5">Bacterial flagellum basal body</location>
    </subcellularLocation>
</comment>
<dbReference type="InterPro" id="IPR020013">
    <property type="entry name" value="Flagellar_FlgE/F/G"/>
</dbReference>
<reference evidence="11" key="1">
    <citation type="journal article" date="2019" name="Int. J. Syst. Evol. Microbiol.">
        <title>The Global Catalogue of Microorganisms (GCM) 10K type strain sequencing project: providing services to taxonomists for standard genome sequencing and annotation.</title>
        <authorList>
            <consortium name="The Broad Institute Genomics Platform"/>
            <consortium name="The Broad Institute Genome Sequencing Center for Infectious Disease"/>
            <person name="Wu L."/>
            <person name="Ma J."/>
        </authorList>
    </citation>
    <scope>NUCLEOTIDE SEQUENCE [LARGE SCALE GENOMIC DNA]</scope>
    <source>
        <strain evidence="11">KACC 14249</strain>
    </source>
</reference>
<dbReference type="RefSeq" id="WP_345714536.1">
    <property type="nucleotide sequence ID" value="NZ_BAABFP010000002.1"/>
</dbReference>
<dbReference type="InterPro" id="IPR037058">
    <property type="entry name" value="Falgellar_hook_FlgE_sf"/>
</dbReference>
<dbReference type="InterPro" id="IPR001444">
    <property type="entry name" value="Flag_bb_rod_N"/>
</dbReference>
<keyword evidence="10" id="KW-0966">Cell projection</keyword>
<dbReference type="NCBIfam" id="TIGR03506">
    <property type="entry name" value="FlgEFG_subfam"/>
    <property type="match status" value="1"/>
</dbReference>
<keyword evidence="4 5" id="KW-0975">Bacterial flagellum</keyword>
<evidence type="ECO:0000313" key="11">
    <source>
        <dbReference type="Proteomes" id="UP001596189"/>
    </source>
</evidence>
<dbReference type="SUPFAM" id="SSF117143">
    <property type="entry name" value="Flagellar hook protein flgE"/>
    <property type="match status" value="1"/>
</dbReference>
<evidence type="ECO:0000256" key="2">
    <source>
        <dbReference type="ARBA" id="ARBA00009677"/>
    </source>
</evidence>
<evidence type="ECO:0000256" key="1">
    <source>
        <dbReference type="ARBA" id="ARBA00004117"/>
    </source>
</evidence>
<dbReference type="InterPro" id="IPR037925">
    <property type="entry name" value="FlgE/F/G-like"/>
</dbReference>
<feature type="domain" description="Flagellar hook protein FlgE/F/G-like D1" evidence="9">
    <location>
        <begin position="95"/>
        <end position="156"/>
    </location>
</feature>
<evidence type="ECO:0000313" key="10">
    <source>
        <dbReference type="EMBL" id="MFC6008587.1"/>
    </source>
</evidence>
<dbReference type="Pfam" id="PF00460">
    <property type="entry name" value="Flg_bb_rod"/>
    <property type="match status" value="1"/>
</dbReference>
<dbReference type="Gene3D" id="2.60.98.20">
    <property type="entry name" value="Flagellar hook protein FlgE"/>
    <property type="match status" value="1"/>
</dbReference>
<evidence type="ECO:0000259" key="7">
    <source>
        <dbReference type="Pfam" id="PF06429"/>
    </source>
</evidence>
<feature type="domain" description="Flagellar basal-body/hook protein C-terminal" evidence="7">
    <location>
        <begin position="347"/>
        <end position="389"/>
    </location>
</feature>
<dbReference type="Proteomes" id="UP001596189">
    <property type="component" value="Unassembled WGS sequence"/>
</dbReference>
<protein>
    <recommendedName>
        <fullName evidence="3 5">Flagellar hook protein FlgE</fullName>
    </recommendedName>
</protein>
<keyword evidence="11" id="KW-1185">Reference proteome</keyword>
<feature type="domain" description="Flagellar hook protein FlgE D2" evidence="8">
    <location>
        <begin position="178"/>
        <end position="253"/>
    </location>
</feature>
<dbReference type="InterPro" id="IPR053967">
    <property type="entry name" value="LlgE_F_G-like_D1"/>
</dbReference>
<name>A0ABW1JI56_9ACTN</name>
<dbReference type="Pfam" id="PF06429">
    <property type="entry name" value="Flg_bbr_C"/>
    <property type="match status" value="1"/>
</dbReference>
<comment type="function">
    <text evidence="5">A flexible structure which links the flagellar filament to the drive apparatus in the basal body.</text>
</comment>
<dbReference type="Pfam" id="PF22692">
    <property type="entry name" value="LlgE_F_G_D1"/>
    <property type="match status" value="1"/>
</dbReference>
<dbReference type="InterPro" id="IPR010930">
    <property type="entry name" value="Flg_bb/hook_C_dom"/>
</dbReference>
<sequence length="392" mass="39564">MLRSLYSGISGLRANQTMMDVVGNNIANVNTTGFKASNTVFQDTLSQLVQGASAPSAGRGGTNPSQIGLGVRVAAITTNFNPGAAQSTGRGADLMIQGDGFFVERLNGQNVYTRNGALGFDANGRLVGPDGGILQGWMADTNGNINVNGAVTDLSIPIASTIQPQATSTVQLSGNLPADGSLTTSPQTSVDVYDAQGKARSLNATFTRTSATTWDITMTDGTATSTGTLTFAADGSAPNPASMTVGGVAVDLSNLTGYSGLSTLAVAKADGAEAGTLQGFMFGADGVVTGTFSNGQTKALGQLAMATFANPNGLIKGGASGYLASSNSGLVQLGTPGSGSRGALAVGALEMSNVDLAAEFTNLIVAQRGFQANSRIITAGDEILQDLVNIKR</sequence>
<keyword evidence="10" id="KW-0282">Flagellum</keyword>
<accession>A0ABW1JI56</accession>
<evidence type="ECO:0000259" key="9">
    <source>
        <dbReference type="Pfam" id="PF22692"/>
    </source>
</evidence>
<proteinExistence type="inferred from homology"/>
<evidence type="ECO:0000256" key="4">
    <source>
        <dbReference type="ARBA" id="ARBA00023143"/>
    </source>
</evidence>
<evidence type="ECO:0000259" key="6">
    <source>
        <dbReference type="Pfam" id="PF00460"/>
    </source>
</evidence>